<evidence type="ECO:0000256" key="6">
    <source>
        <dbReference type="ARBA" id="ARBA00023141"/>
    </source>
</evidence>
<evidence type="ECO:0000313" key="12">
    <source>
        <dbReference type="Proteomes" id="UP000321296"/>
    </source>
</evidence>
<evidence type="ECO:0000256" key="7">
    <source>
        <dbReference type="ARBA" id="ARBA00023239"/>
    </source>
</evidence>
<evidence type="ECO:0000256" key="9">
    <source>
        <dbReference type="HAMAP-Rule" id="MF_00131"/>
    </source>
</evidence>
<dbReference type="InterPro" id="IPR013785">
    <property type="entry name" value="Aldolase_TIM"/>
</dbReference>
<evidence type="ECO:0000256" key="2">
    <source>
        <dbReference type="ARBA" id="ARBA00004733"/>
    </source>
</evidence>
<keyword evidence="5 9" id="KW-0822">Tryptophan biosynthesis</keyword>
<dbReference type="Gene3D" id="3.20.20.70">
    <property type="entry name" value="Aldolase class I"/>
    <property type="match status" value="1"/>
</dbReference>
<dbReference type="PANTHER" id="PTHR43406">
    <property type="entry name" value="TRYPTOPHAN SYNTHASE, ALPHA CHAIN"/>
    <property type="match status" value="1"/>
</dbReference>
<dbReference type="InterPro" id="IPR011060">
    <property type="entry name" value="RibuloseP-bd_barrel"/>
</dbReference>
<dbReference type="AlphaFoldDB" id="A0A5B8T1V0"/>
<dbReference type="GO" id="GO:0005829">
    <property type="term" value="C:cytosol"/>
    <property type="evidence" value="ECO:0007669"/>
    <property type="project" value="TreeGrafter"/>
</dbReference>
<dbReference type="GO" id="GO:0004834">
    <property type="term" value="F:tryptophan synthase activity"/>
    <property type="evidence" value="ECO:0007669"/>
    <property type="project" value="UniProtKB-UniRule"/>
</dbReference>
<comment type="subunit">
    <text evidence="3 9">Tetramer of two alpha and two beta chains.</text>
</comment>
<dbReference type="CDD" id="cd04724">
    <property type="entry name" value="Tryptophan_synthase_alpha"/>
    <property type="match status" value="1"/>
</dbReference>
<gene>
    <name evidence="9" type="primary">trpA</name>
    <name evidence="11" type="ORF">FGL85_07860</name>
</gene>
<dbReference type="RefSeq" id="WP_147651619.1">
    <property type="nucleotide sequence ID" value="NZ_CP042383.1"/>
</dbReference>
<evidence type="ECO:0000256" key="10">
    <source>
        <dbReference type="RuleBase" id="RU003662"/>
    </source>
</evidence>
<dbReference type="NCBIfam" id="TIGR00262">
    <property type="entry name" value="trpA"/>
    <property type="match status" value="1"/>
</dbReference>
<comment type="similarity">
    <text evidence="9 10">Belongs to the TrpA family.</text>
</comment>
<evidence type="ECO:0000256" key="4">
    <source>
        <dbReference type="ARBA" id="ARBA00022605"/>
    </source>
</evidence>
<evidence type="ECO:0000256" key="8">
    <source>
        <dbReference type="ARBA" id="ARBA00049047"/>
    </source>
</evidence>
<keyword evidence="4 9" id="KW-0028">Amino-acid biosynthesis</keyword>
<evidence type="ECO:0000256" key="1">
    <source>
        <dbReference type="ARBA" id="ARBA00003365"/>
    </source>
</evidence>
<reference evidence="11 12" key="1">
    <citation type="submission" date="2019-06" db="EMBL/GenBank/DDBJ databases">
        <title>Genome analyses of bacteria isolated from kimchi.</title>
        <authorList>
            <person name="Lee S."/>
            <person name="Ahn S."/>
            <person name="Roh S."/>
        </authorList>
    </citation>
    <scope>NUCLEOTIDE SEQUENCE [LARGE SCALE GENOMIC DNA]</scope>
    <source>
        <strain evidence="11 12">CBA3630</strain>
    </source>
</reference>
<dbReference type="SUPFAM" id="SSF51366">
    <property type="entry name" value="Ribulose-phoshate binding barrel"/>
    <property type="match status" value="1"/>
</dbReference>
<comment type="catalytic activity">
    <reaction evidence="8 9">
        <text>(1S,2R)-1-C-(indol-3-yl)glycerol 3-phosphate + L-serine = D-glyceraldehyde 3-phosphate + L-tryptophan + H2O</text>
        <dbReference type="Rhea" id="RHEA:10532"/>
        <dbReference type="ChEBI" id="CHEBI:15377"/>
        <dbReference type="ChEBI" id="CHEBI:33384"/>
        <dbReference type="ChEBI" id="CHEBI:57912"/>
        <dbReference type="ChEBI" id="CHEBI:58866"/>
        <dbReference type="ChEBI" id="CHEBI:59776"/>
        <dbReference type="EC" id="4.2.1.20"/>
    </reaction>
</comment>
<protein>
    <recommendedName>
        <fullName evidence="9">Tryptophan synthase alpha chain</fullName>
        <ecNumber evidence="9">4.2.1.20</ecNumber>
    </recommendedName>
</protein>
<evidence type="ECO:0000313" key="11">
    <source>
        <dbReference type="EMBL" id="QEA42417.1"/>
    </source>
</evidence>
<comment type="pathway">
    <text evidence="2 9">Amino-acid biosynthesis; L-tryptophan biosynthesis; L-tryptophan from chorismate: step 5/5.</text>
</comment>
<dbReference type="UniPathway" id="UPA00035">
    <property type="reaction ID" value="UER00044"/>
</dbReference>
<dbReference type="Pfam" id="PF00290">
    <property type="entry name" value="Trp_syntA"/>
    <property type="match status" value="1"/>
</dbReference>
<dbReference type="FunFam" id="3.20.20.70:FF:000037">
    <property type="entry name" value="Tryptophan synthase alpha chain"/>
    <property type="match status" value="1"/>
</dbReference>
<evidence type="ECO:0000256" key="3">
    <source>
        <dbReference type="ARBA" id="ARBA00011270"/>
    </source>
</evidence>
<dbReference type="EMBL" id="CP042383">
    <property type="protein sequence ID" value="QEA42417.1"/>
    <property type="molecule type" value="Genomic_DNA"/>
</dbReference>
<dbReference type="EC" id="4.2.1.20" evidence="9"/>
<dbReference type="InterPro" id="IPR002028">
    <property type="entry name" value="Trp_synthase_suA"/>
</dbReference>
<dbReference type="KEGG" id="lpse:FGL85_07860"/>
<dbReference type="PANTHER" id="PTHR43406:SF1">
    <property type="entry name" value="TRYPTOPHAN SYNTHASE ALPHA CHAIN, CHLOROPLASTIC"/>
    <property type="match status" value="1"/>
</dbReference>
<evidence type="ECO:0000256" key="5">
    <source>
        <dbReference type="ARBA" id="ARBA00022822"/>
    </source>
</evidence>
<dbReference type="HAMAP" id="MF_00131">
    <property type="entry name" value="Trp_synth_alpha"/>
    <property type="match status" value="1"/>
</dbReference>
<organism evidence="11 12">
    <name type="scientific">Leuconostoc pseudomesenteroides</name>
    <dbReference type="NCBI Taxonomy" id="33968"/>
    <lineage>
        <taxon>Bacteria</taxon>
        <taxon>Bacillati</taxon>
        <taxon>Bacillota</taxon>
        <taxon>Bacilli</taxon>
        <taxon>Lactobacillales</taxon>
        <taxon>Lactobacillaceae</taxon>
        <taxon>Leuconostoc</taxon>
    </lineage>
</organism>
<sequence length="261" mass="28723">MNDMTQALKHKNAFIGFTVAGYPDFEKSAKYIVDMANAGADLIEVGIAFSDPSADGPTIMNADQKVLAKGTTTEDVFRLMTEVRKHTNVPLVFLTYTNPVFKYDYEKFLSKMKSLNIQGIIMPDMPLEEQEVFLNIAQQYGRAFIQLVTLQSGNRLAKIVSHASGFIYVVSSLGITGSQNELSNEADKIVTSIKELTDIPVAVGFGITTYDQAKLFSSADAIIVGSALVRIIEEHPDDATTYLTEFIQKMKGARNATNQND</sequence>
<keyword evidence="7 9" id="KW-0456">Lyase</keyword>
<dbReference type="Proteomes" id="UP000321296">
    <property type="component" value="Chromosome"/>
</dbReference>
<feature type="active site" description="Proton acceptor" evidence="9">
    <location>
        <position position="55"/>
    </location>
</feature>
<keyword evidence="6 9" id="KW-0057">Aromatic amino acid biosynthesis</keyword>
<comment type="function">
    <text evidence="1 9">The alpha subunit is responsible for the aldol cleavage of indoleglycerol phosphate to indole and glyceraldehyde 3-phosphate.</text>
</comment>
<accession>A0A5B8T1V0</accession>
<name>A0A5B8T1V0_LEUPS</name>
<proteinExistence type="inferred from homology"/>
<feature type="active site" description="Proton acceptor" evidence="9">
    <location>
        <position position="44"/>
    </location>
</feature>